<protein>
    <submittedName>
        <fullName evidence="2">Uncharacterized protein</fullName>
    </submittedName>
</protein>
<keyword evidence="1" id="KW-0812">Transmembrane</keyword>
<keyword evidence="1" id="KW-0472">Membrane</keyword>
<reference evidence="2" key="1">
    <citation type="submission" date="2020-08" db="EMBL/GenBank/DDBJ databases">
        <title>Whole genome shotgun sequence of Polymorphospora rubra NBRC 101157.</title>
        <authorList>
            <person name="Komaki H."/>
            <person name="Tamura T."/>
        </authorList>
    </citation>
    <scope>NUCLEOTIDE SEQUENCE</scope>
    <source>
        <strain evidence="2">NBRC 101157</strain>
    </source>
</reference>
<evidence type="ECO:0000313" key="2">
    <source>
        <dbReference type="EMBL" id="BCJ65271.1"/>
    </source>
</evidence>
<gene>
    <name evidence="2" type="ORF">Prubr_22920</name>
</gene>
<dbReference type="Proteomes" id="UP000680866">
    <property type="component" value="Chromosome"/>
</dbReference>
<evidence type="ECO:0000256" key="1">
    <source>
        <dbReference type="SAM" id="Phobius"/>
    </source>
</evidence>
<dbReference type="RefSeq" id="WP_212824632.1">
    <property type="nucleotide sequence ID" value="NZ_AP023359.1"/>
</dbReference>
<keyword evidence="3" id="KW-1185">Reference proteome</keyword>
<evidence type="ECO:0000313" key="3">
    <source>
        <dbReference type="Proteomes" id="UP000680866"/>
    </source>
</evidence>
<proteinExistence type="predicted"/>
<dbReference type="EMBL" id="AP023359">
    <property type="protein sequence ID" value="BCJ65271.1"/>
    <property type="molecule type" value="Genomic_DNA"/>
</dbReference>
<organism evidence="2 3">
    <name type="scientific">Polymorphospora rubra</name>
    <dbReference type="NCBI Taxonomy" id="338584"/>
    <lineage>
        <taxon>Bacteria</taxon>
        <taxon>Bacillati</taxon>
        <taxon>Actinomycetota</taxon>
        <taxon>Actinomycetes</taxon>
        <taxon>Micromonosporales</taxon>
        <taxon>Micromonosporaceae</taxon>
        <taxon>Polymorphospora</taxon>
    </lineage>
</organism>
<name>A0A810MVS8_9ACTN</name>
<dbReference type="AlphaFoldDB" id="A0A810MVS8"/>
<accession>A0A810MVS8</accession>
<keyword evidence="1" id="KW-1133">Transmembrane helix</keyword>
<sequence>MAVLYYLQARITQRLAELRRPEESDRGDGPVPTAIIIAGLAVLGVAVLIWATGLVQQYMNTEVPNMPGAPGVGDGT</sequence>
<feature type="transmembrane region" description="Helical" evidence="1">
    <location>
        <begin position="31"/>
        <end position="51"/>
    </location>
</feature>
<dbReference type="KEGG" id="pry:Prubr_22920"/>